<dbReference type="Gene3D" id="1.20.1540.10">
    <property type="entry name" value="Rhomboid-like"/>
    <property type="match status" value="1"/>
</dbReference>
<dbReference type="EMBL" id="MWMH01000006">
    <property type="protein sequence ID" value="OOP71965.1"/>
    <property type="molecule type" value="Genomic_DNA"/>
</dbReference>
<feature type="domain" description="Peptidase S54 rhomboid" evidence="6">
    <location>
        <begin position="49"/>
        <end position="160"/>
    </location>
</feature>
<evidence type="ECO:0000256" key="5">
    <source>
        <dbReference type="SAM" id="Phobius"/>
    </source>
</evidence>
<organism evidence="7 8">
    <name type="scientific">Clostridium beijerinckii</name>
    <name type="common">Clostridium MP</name>
    <dbReference type="NCBI Taxonomy" id="1520"/>
    <lineage>
        <taxon>Bacteria</taxon>
        <taxon>Bacillati</taxon>
        <taxon>Bacillota</taxon>
        <taxon>Clostridia</taxon>
        <taxon>Eubacteriales</taxon>
        <taxon>Clostridiaceae</taxon>
        <taxon>Clostridium</taxon>
    </lineage>
</organism>
<evidence type="ECO:0000313" key="8">
    <source>
        <dbReference type="Proteomes" id="UP000190959"/>
    </source>
</evidence>
<keyword evidence="3 5" id="KW-1133">Transmembrane helix</keyword>
<comment type="subcellular location">
    <subcellularLocation>
        <location evidence="1">Membrane</location>
        <topology evidence="1">Multi-pass membrane protein</topology>
    </subcellularLocation>
</comment>
<name>A0A1S9N3F6_CLOBE</name>
<keyword evidence="2 5" id="KW-0812">Transmembrane</keyword>
<feature type="transmembrane region" description="Helical" evidence="5">
    <location>
        <begin position="116"/>
        <end position="133"/>
    </location>
</feature>
<dbReference type="GO" id="GO:0016020">
    <property type="term" value="C:membrane"/>
    <property type="evidence" value="ECO:0007669"/>
    <property type="project" value="UniProtKB-SubCell"/>
</dbReference>
<feature type="transmembrane region" description="Helical" evidence="5">
    <location>
        <begin position="12"/>
        <end position="31"/>
    </location>
</feature>
<dbReference type="InterPro" id="IPR022764">
    <property type="entry name" value="Peptidase_S54_rhomboid_dom"/>
</dbReference>
<dbReference type="InterPro" id="IPR035952">
    <property type="entry name" value="Rhomboid-like_sf"/>
</dbReference>
<dbReference type="AlphaFoldDB" id="A0A1S9N3F6"/>
<evidence type="ECO:0000256" key="2">
    <source>
        <dbReference type="ARBA" id="ARBA00022692"/>
    </source>
</evidence>
<evidence type="ECO:0000256" key="3">
    <source>
        <dbReference type="ARBA" id="ARBA00022989"/>
    </source>
</evidence>
<evidence type="ECO:0000259" key="6">
    <source>
        <dbReference type="Pfam" id="PF01694"/>
    </source>
</evidence>
<feature type="transmembrane region" description="Helical" evidence="5">
    <location>
        <begin position="140"/>
        <end position="157"/>
    </location>
</feature>
<evidence type="ECO:0000256" key="1">
    <source>
        <dbReference type="ARBA" id="ARBA00004141"/>
    </source>
</evidence>
<proteinExistence type="predicted"/>
<comment type="caution">
    <text evidence="7">The sequence shown here is derived from an EMBL/GenBank/DDBJ whole genome shotgun (WGS) entry which is preliminary data.</text>
</comment>
<keyword evidence="4 5" id="KW-0472">Membrane</keyword>
<gene>
    <name evidence="7" type="ORF">CBEIBR21_17060</name>
</gene>
<dbReference type="Proteomes" id="UP000190959">
    <property type="component" value="Unassembled WGS sequence"/>
</dbReference>
<dbReference type="Pfam" id="PF01694">
    <property type="entry name" value="Rhomboid"/>
    <property type="match status" value="1"/>
</dbReference>
<evidence type="ECO:0000256" key="4">
    <source>
        <dbReference type="ARBA" id="ARBA00023136"/>
    </source>
</evidence>
<feature type="transmembrane region" description="Helical" evidence="5">
    <location>
        <begin position="51"/>
        <end position="80"/>
    </location>
</feature>
<evidence type="ECO:0000313" key="7">
    <source>
        <dbReference type="EMBL" id="OOP71965.1"/>
    </source>
</evidence>
<protein>
    <recommendedName>
        <fullName evidence="6">Peptidase S54 rhomboid domain-containing protein</fullName>
    </recommendedName>
</protein>
<reference evidence="7 8" key="1">
    <citation type="submission" date="2017-02" db="EMBL/GenBank/DDBJ databases">
        <title>Genome sequence of Clostridium beijerinckii Br21.</title>
        <authorList>
            <person name="Fonseca B.C."/>
            <person name="Guazzaroni M.E."/>
            <person name="Riano-Pachon D.M."/>
            <person name="Reginatto V."/>
        </authorList>
    </citation>
    <scope>NUCLEOTIDE SEQUENCE [LARGE SCALE GENOMIC DNA]</scope>
    <source>
        <strain evidence="7 8">Br21</strain>
    </source>
</reference>
<dbReference type="GO" id="GO:0004252">
    <property type="term" value="F:serine-type endopeptidase activity"/>
    <property type="evidence" value="ECO:0007669"/>
    <property type="project" value="InterPro"/>
</dbReference>
<dbReference type="SUPFAM" id="SSF144091">
    <property type="entry name" value="Rhomboid-like"/>
    <property type="match status" value="1"/>
</dbReference>
<feature type="transmembrane region" description="Helical" evidence="5">
    <location>
        <begin position="92"/>
        <end position="110"/>
    </location>
</feature>
<feature type="transmembrane region" description="Helical" evidence="5">
    <location>
        <begin position="193"/>
        <end position="226"/>
    </location>
</feature>
<sequence>MDKVKILKLRSYKITIAIALITSIVTISQFVNPQVLSILRRNPESLLSGQWWRIITPLLVHSDGWMQFAINIIGIISFGFIGEQLFGGYKLLLIYLAGGLIGEIAGYIGWDAFGAGSSIGWCGILGGIIFLLFKYKNIIIPKMVYIIALYYVAGLIINVIKNYTVGTIFFVIVIVLQTYTLRQKNNCTLADNVLATYVILCGILLLFLHDIHGVAIFGGFLTAFIITKFK</sequence>
<feature type="transmembrane region" description="Helical" evidence="5">
    <location>
        <begin position="163"/>
        <end position="181"/>
    </location>
</feature>
<accession>A0A1S9N3F6</accession>